<protein>
    <submittedName>
        <fullName evidence="1">YqzE family protein</fullName>
    </submittedName>
</protein>
<keyword evidence="2" id="KW-1185">Reference proteome</keyword>
<dbReference type="Proteomes" id="UP001597040">
    <property type="component" value="Unassembled WGS sequence"/>
</dbReference>
<name>A0ABW3LMJ2_9BACI</name>
<dbReference type="RefSeq" id="WP_390361472.1">
    <property type="nucleotide sequence ID" value="NZ_JBHTKJ010000021.1"/>
</dbReference>
<proteinExistence type="predicted"/>
<organism evidence="1 2">
    <name type="scientific">Virgibacillus byunsanensis</name>
    <dbReference type="NCBI Taxonomy" id="570945"/>
    <lineage>
        <taxon>Bacteria</taxon>
        <taxon>Bacillati</taxon>
        <taxon>Bacillota</taxon>
        <taxon>Bacilli</taxon>
        <taxon>Bacillales</taxon>
        <taxon>Bacillaceae</taxon>
        <taxon>Virgibacillus</taxon>
    </lineage>
</organism>
<comment type="caution">
    <text evidence="1">The sequence shown here is derived from an EMBL/GenBank/DDBJ whole genome shotgun (WGS) entry which is preliminary data.</text>
</comment>
<dbReference type="InterPro" id="IPR025622">
    <property type="entry name" value="YqzE"/>
</dbReference>
<evidence type="ECO:0000313" key="1">
    <source>
        <dbReference type="EMBL" id="MFD1038469.1"/>
    </source>
</evidence>
<accession>A0ABW3LMJ2</accession>
<reference evidence="2" key="1">
    <citation type="journal article" date="2019" name="Int. J. Syst. Evol. Microbiol.">
        <title>The Global Catalogue of Microorganisms (GCM) 10K type strain sequencing project: providing services to taxonomists for standard genome sequencing and annotation.</title>
        <authorList>
            <consortium name="The Broad Institute Genomics Platform"/>
            <consortium name="The Broad Institute Genome Sequencing Center for Infectious Disease"/>
            <person name="Wu L."/>
            <person name="Ma J."/>
        </authorList>
    </citation>
    <scope>NUCLEOTIDE SEQUENCE [LARGE SCALE GENOMIC DNA]</scope>
    <source>
        <strain evidence="2">CCUG 56754</strain>
    </source>
</reference>
<dbReference type="Pfam" id="PF14038">
    <property type="entry name" value="YqzE"/>
    <property type="match status" value="1"/>
</dbReference>
<evidence type="ECO:0000313" key="2">
    <source>
        <dbReference type="Proteomes" id="UP001597040"/>
    </source>
</evidence>
<sequence>MITISGNDYVKYVTETFVSYIDLPSEEKKVRKRNKRSSSLVWSNRWLGVLPFALKYYRKKLE</sequence>
<dbReference type="EMBL" id="JBHTKJ010000021">
    <property type="protein sequence ID" value="MFD1038469.1"/>
    <property type="molecule type" value="Genomic_DNA"/>
</dbReference>
<gene>
    <name evidence="1" type="ORF">ACFQ3N_08675</name>
</gene>